<protein>
    <submittedName>
        <fullName evidence="1">42935_t:CDS:1</fullName>
    </submittedName>
</protein>
<keyword evidence="2" id="KW-1185">Reference proteome</keyword>
<organism evidence="1 2">
    <name type="scientific">Gigaspora margarita</name>
    <dbReference type="NCBI Taxonomy" id="4874"/>
    <lineage>
        <taxon>Eukaryota</taxon>
        <taxon>Fungi</taxon>
        <taxon>Fungi incertae sedis</taxon>
        <taxon>Mucoromycota</taxon>
        <taxon>Glomeromycotina</taxon>
        <taxon>Glomeromycetes</taxon>
        <taxon>Diversisporales</taxon>
        <taxon>Gigasporaceae</taxon>
        <taxon>Gigaspora</taxon>
    </lineage>
</organism>
<gene>
    <name evidence="1" type="ORF">GMARGA_LOCUS40301</name>
</gene>
<accession>A0ABN7X8Z4</accession>
<evidence type="ECO:0000313" key="2">
    <source>
        <dbReference type="Proteomes" id="UP000789901"/>
    </source>
</evidence>
<sequence length="65" mass="6993">EKFDQFLSEAADDDGIVRTLNATLHNSGADFSKFPFHQDTGSISSIASQAKLKSNIPVLVLTVAK</sequence>
<feature type="non-terminal residue" evidence="1">
    <location>
        <position position="1"/>
    </location>
</feature>
<reference evidence="1 2" key="1">
    <citation type="submission" date="2021-06" db="EMBL/GenBank/DDBJ databases">
        <authorList>
            <person name="Kallberg Y."/>
            <person name="Tangrot J."/>
            <person name="Rosling A."/>
        </authorList>
    </citation>
    <scope>NUCLEOTIDE SEQUENCE [LARGE SCALE GENOMIC DNA]</scope>
    <source>
        <strain evidence="1 2">120-4 pot B 10/14</strain>
    </source>
</reference>
<evidence type="ECO:0000313" key="1">
    <source>
        <dbReference type="EMBL" id="CAG8850612.1"/>
    </source>
</evidence>
<proteinExistence type="predicted"/>
<dbReference type="Proteomes" id="UP000789901">
    <property type="component" value="Unassembled WGS sequence"/>
</dbReference>
<comment type="caution">
    <text evidence="1">The sequence shown here is derived from an EMBL/GenBank/DDBJ whole genome shotgun (WGS) entry which is preliminary data.</text>
</comment>
<name>A0ABN7X8Z4_GIGMA</name>
<dbReference type="EMBL" id="CAJVQB010101989">
    <property type="protein sequence ID" value="CAG8850612.1"/>
    <property type="molecule type" value="Genomic_DNA"/>
</dbReference>